<dbReference type="PANTHER" id="PTHR31010:SF2">
    <property type="entry name" value="RAN-SPECIFIC GTPASE-ACTIVATING PROTEIN 30"/>
    <property type="match status" value="1"/>
</dbReference>
<reference evidence="2" key="1">
    <citation type="submission" date="2021-03" db="EMBL/GenBank/DDBJ databases">
        <title>Comparative genomics and phylogenomic investigation of the class Geoglossomycetes provide insights into ecological specialization and systematics.</title>
        <authorList>
            <person name="Melie T."/>
            <person name="Pirro S."/>
            <person name="Miller A.N."/>
            <person name="Quandt A."/>
        </authorList>
    </citation>
    <scope>NUCLEOTIDE SEQUENCE</scope>
    <source>
        <strain evidence="2">CAQ_001_2017</strain>
    </source>
</reference>
<feature type="compositionally biased region" description="Polar residues" evidence="1">
    <location>
        <begin position="464"/>
        <end position="477"/>
    </location>
</feature>
<dbReference type="Proteomes" id="UP000750711">
    <property type="component" value="Unassembled WGS sequence"/>
</dbReference>
<sequence>MEALLSKITQQTINYAIRSGIGIAGAYAIRQCSRLAENAEGDDREDLIALQNRLDSKIRIISPAIDMIELISARGNTSLESAVALTKALRWDIQTLGIRLAKAATAEELSSSSLKSKNRAQDRLKLKLLVEEIRKLLDRIEDAVPFINLAITTSGASLSTTLPATVSPSRLLQASTLLTAGDTQYSVEPGKPVQVGIAFTLSVYMLFSGHTTRPHDGNGSVREMTWKEVIHKGRVKLRRVPLEMTDKLAEDAAHSGHQSDGHERQYSHHRKSLQAESILNDPLFSPRFAGEAKADEFAYELQIVEDLEDGRYHSTEEEERQPLPYEEVKRAGIREAIPIYQISKIFYADTGKILNIGIEGEPNNPVLLLKRDVNAIAPRRMMEKPWFQDGTWNEREDEEEDGSDSSQAEVNAQLNRERRPTVEVNGDKPQKSDPWRLPQDLDPEWVAFEVWQEPEDESDFDDASSGTEETSAALNKQPQEDYVDSKLASALSNVGLNQSPSASSSVSIPGFQKRHTSYQPQQFSAQSPPPFSFAGGPVKSSLSLLEMLIRLTALQEFQQCSHLSISDELLHFFLEESSTTGAGGDGEERRRKRMEARRKVGFDPYDESPIKRRGEQYYLQQTGDSYNDDGPPVSPGGWSRRSPSFVGSPMFRTPQPGRHTRESMSPVYRRYDGSGDSEDPASLEREIRYMVTPPGIKGRQGVLRKDQDIVGKSSPLGRGVSTEADSTLGTSPQESREE</sequence>
<evidence type="ECO:0000256" key="1">
    <source>
        <dbReference type="SAM" id="MobiDB-lite"/>
    </source>
</evidence>
<dbReference type="GO" id="GO:0030695">
    <property type="term" value="F:GTPase regulator activity"/>
    <property type="evidence" value="ECO:0007669"/>
    <property type="project" value="TreeGrafter"/>
</dbReference>
<dbReference type="GO" id="GO:0005634">
    <property type="term" value="C:nucleus"/>
    <property type="evidence" value="ECO:0007669"/>
    <property type="project" value="TreeGrafter"/>
</dbReference>
<feature type="compositionally biased region" description="Polar residues" evidence="1">
    <location>
        <begin position="723"/>
        <end position="738"/>
    </location>
</feature>
<dbReference type="Pfam" id="PF05508">
    <property type="entry name" value="Ran-binding"/>
    <property type="match status" value="1"/>
</dbReference>
<protein>
    <recommendedName>
        <fullName evidence="4">RanGTP-binding protein</fullName>
    </recommendedName>
</protein>
<feature type="region of interest" description="Disordered" evidence="1">
    <location>
        <begin position="250"/>
        <end position="271"/>
    </location>
</feature>
<feature type="region of interest" description="Disordered" evidence="1">
    <location>
        <begin position="454"/>
        <end position="479"/>
    </location>
</feature>
<keyword evidence="3" id="KW-1185">Reference proteome</keyword>
<evidence type="ECO:0000313" key="2">
    <source>
        <dbReference type="EMBL" id="KAH0558868.1"/>
    </source>
</evidence>
<dbReference type="EMBL" id="JAGHQM010000716">
    <property type="protein sequence ID" value="KAH0558868.1"/>
    <property type="molecule type" value="Genomic_DNA"/>
</dbReference>
<gene>
    <name evidence="2" type="ORF">GP486_004503</name>
</gene>
<evidence type="ECO:0000313" key="3">
    <source>
        <dbReference type="Proteomes" id="UP000750711"/>
    </source>
</evidence>
<organism evidence="2 3">
    <name type="scientific">Trichoglossum hirsutum</name>
    <dbReference type="NCBI Taxonomy" id="265104"/>
    <lineage>
        <taxon>Eukaryota</taxon>
        <taxon>Fungi</taxon>
        <taxon>Dikarya</taxon>
        <taxon>Ascomycota</taxon>
        <taxon>Pezizomycotina</taxon>
        <taxon>Geoglossomycetes</taxon>
        <taxon>Geoglossales</taxon>
        <taxon>Geoglossaceae</taxon>
        <taxon>Trichoglossum</taxon>
    </lineage>
</organism>
<feature type="region of interest" description="Disordered" evidence="1">
    <location>
        <begin position="621"/>
        <end position="738"/>
    </location>
</feature>
<name>A0A9P8RNY7_9PEZI</name>
<feature type="compositionally biased region" description="Basic and acidic residues" evidence="1">
    <location>
        <begin position="415"/>
        <end position="434"/>
    </location>
</feature>
<proteinExistence type="predicted"/>
<comment type="caution">
    <text evidence="2">The sequence shown here is derived from an EMBL/GenBank/DDBJ whole genome shotgun (WGS) entry which is preliminary data.</text>
</comment>
<feature type="region of interest" description="Disordered" evidence="1">
    <location>
        <begin position="578"/>
        <end position="597"/>
    </location>
</feature>
<evidence type="ECO:0008006" key="4">
    <source>
        <dbReference type="Google" id="ProtNLM"/>
    </source>
</evidence>
<feature type="region of interest" description="Disordered" evidence="1">
    <location>
        <begin position="387"/>
        <end position="439"/>
    </location>
</feature>
<dbReference type="PANTHER" id="PTHR31010">
    <property type="entry name" value="RAN-SPECIFIC GTPASE-ACTIVATING PROTEIN 30-RELATED"/>
    <property type="match status" value="1"/>
</dbReference>
<dbReference type="GO" id="GO:0005737">
    <property type="term" value="C:cytoplasm"/>
    <property type="evidence" value="ECO:0007669"/>
    <property type="project" value="TreeGrafter"/>
</dbReference>
<feature type="compositionally biased region" description="Basic and acidic residues" evidence="1">
    <location>
        <begin position="250"/>
        <end position="266"/>
    </location>
</feature>
<accession>A0A9P8RNY7</accession>
<dbReference type="InterPro" id="IPR008812">
    <property type="entry name" value="Ran_GTP-bd-rel"/>
</dbReference>
<dbReference type="AlphaFoldDB" id="A0A9P8RNY7"/>